<dbReference type="OrthoDB" id="6022222at2"/>
<dbReference type="PROSITE" id="PS51257">
    <property type="entry name" value="PROKAR_LIPOPROTEIN"/>
    <property type="match status" value="1"/>
</dbReference>
<protein>
    <submittedName>
        <fullName evidence="1">Uncharacterized protein</fullName>
    </submittedName>
</protein>
<organism evidence="1 2">
    <name type="scientific">Lysobacter soli</name>
    <dbReference type="NCBI Taxonomy" id="453783"/>
    <lineage>
        <taxon>Bacteria</taxon>
        <taxon>Pseudomonadati</taxon>
        <taxon>Pseudomonadota</taxon>
        <taxon>Gammaproteobacteria</taxon>
        <taxon>Lysobacterales</taxon>
        <taxon>Lysobacteraceae</taxon>
        <taxon>Lysobacter</taxon>
    </lineage>
</organism>
<accession>A0A3D8VDT9</accession>
<comment type="caution">
    <text evidence="1">The sequence shown here is derived from an EMBL/GenBank/DDBJ whole genome shotgun (WGS) entry which is preliminary data.</text>
</comment>
<name>A0A3D8VDT9_9GAMM</name>
<evidence type="ECO:0000313" key="1">
    <source>
        <dbReference type="EMBL" id="RDY67028.1"/>
    </source>
</evidence>
<dbReference type="RefSeq" id="WP_115842400.1">
    <property type="nucleotide sequence ID" value="NZ_CP046603.1"/>
</dbReference>
<proteinExistence type="predicted"/>
<dbReference type="EMBL" id="QTJR01000006">
    <property type="protein sequence ID" value="RDY67028.1"/>
    <property type="molecule type" value="Genomic_DNA"/>
</dbReference>
<reference evidence="1 2" key="1">
    <citation type="submission" date="2018-08" db="EMBL/GenBank/DDBJ databases">
        <title>Lysobacter soli KCTC 22011, whole genome shotgun sequence.</title>
        <authorList>
            <person name="Zhang X."/>
            <person name="Feng G."/>
            <person name="Zhu H."/>
        </authorList>
    </citation>
    <scope>NUCLEOTIDE SEQUENCE [LARGE SCALE GENOMIC DNA]</scope>
    <source>
        <strain evidence="1 2">KCTC 22011</strain>
    </source>
</reference>
<sequence length="163" mass="17206">MKTTTRLLLIACLSMPLLAACNKQEEKTEAVAEAPLAAPTSNDSTAWDTYLTKVVTQKIEGATNVYLYTLPDPAGANFQGEYDRQLEKAQGDVARGGVDGTLLAFGSQNSAKSADLAIASFAQAQPGTMKGVRVMFIGAQADADRVKAAVEPSGAKFEFVEAK</sequence>
<dbReference type="AlphaFoldDB" id="A0A3D8VDT9"/>
<evidence type="ECO:0000313" key="2">
    <source>
        <dbReference type="Proteomes" id="UP000256829"/>
    </source>
</evidence>
<gene>
    <name evidence="1" type="ORF">DX912_10110</name>
</gene>
<keyword evidence="2" id="KW-1185">Reference proteome</keyword>
<dbReference type="Proteomes" id="UP000256829">
    <property type="component" value="Unassembled WGS sequence"/>
</dbReference>